<comment type="caution">
    <text evidence="1">The sequence shown here is derived from an EMBL/GenBank/DDBJ whole genome shotgun (WGS) entry which is preliminary data.</text>
</comment>
<dbReference type="OrthoDB" id="5119511at2"/>
<evidence type="ECO:0000313" key="2">
    <source>
        <dbReference type="Proteomes" id="UP000270299"/>
    </source>
</evidence>
<dbReference type="Proteomes" id="UP000270299">
    <property type="component" value="Unassembled WGS sequence"/>
</dbReference>
<gene>
    <name evidence="1" type="ORF">D9V29_01580</name>
</gene>
<dbReference type="EMBL" id="RCUV01000002">
    <property type="protein sequence ID" value="RLP73407.1"/>
    <property type="molecule type" value="Genomic_DNA"/>
</dbReference>
<keyword evidence="2" id="KW-1185">Reference proteome</keyword>
<accession>A0A3L6ZZP1</accession>
<dbReference type="RefSeq" id="WP_121671572.1">
    <property type="nucleotide sequence ID" value="NZ_BMXM01000002.1"/>
</dbReference>
<name>A0A3L6ZZP1_9MICO</name>
<sequence>MERIHYAGSSFVTGDRIAQALIDYAHFLTAHNTSAAVDIPIRKHDGTVGHANFLLGPMSQLVSESEGSRFGEILDDELVLMLHDRATGRHDSYPRPVTTTAEMSNDAFSLYSDLAEYA</sequence>
<reference evidence="1 2" key="1">
    <citation type="submission" date="2018-10" db="EMBL/GenBank/DDBJ databases">
        <authorList>
            <person name="Li J."/>
        </authorList>
    </citation>
    <scope>NUCLEOTIDE SEQUENCE [LARGE SCALE GENOMIC DNA]</scope>
    <source>
        <strain evidence="1 2">CCTCC AB209002</strain>
    </source>
</reference>
<evidence type="ECO:0000313" key="1">
    <source>
        <dbReference type="EMBL" id="RLP73407.1"/>
    </source>
</evidence>
<dbReference type="AlphaFoldDB" id="A0A3L6ZZP1"/>
<protein>
    <submittedName>
        <fullName evidence="1">Uncharacterized protein</fullName>
    </submittedName>
</protein>
<proteinExistence type="predicted"/>
<organism evidence="1 2">
    <name type="scientific">Mycetocola manganoxydans</name>
    <dbReference type="NCBI Taxonomy" id="699879"/>
    <lineage>
        <taxon>Bacteria</taxon>
        <taxon>Bacillati</taxon>
        <taxon>Actinomycetota</taxon>
        <taxon>Actinomycetes</taxon>
        <taxon>Micrococcales</taxon>
        <taxon>Microbacteriaceae</taxon>
        <taxon>Mycetocola</taxon>
    </lineage>
</organism>